<sequence length="677" mass="74564">MASDHVSSDPVSECQRVALKHDSLCPGTQFQENVTQSDKTVTTSNELDLLFSLMFDELLNGSSKVVSKSSAVSTADAPNQCQQYTTPLNTHTTPAPTYQVPTQVPTVTSNENMNQAEKVEEYAQVENDEFINIFCTPIKDHPLEQVIGNPSQSVRTRRQLESDGEMCMFALTVAVSSSLRLLKPNAHKLSLEPIRDQIINLIRTQSMYNTCFPPYNNIWYKRVLRIFLENLPEHPSDTKVFTVKMEILLEPTSNKLLVGTSSVLQPRSSKGTKGGSEKHDGSVMSGLAAKVTNINGKIGGNEGNQSKAVRGGPLDTMMDAPFRPVIDEAHVAGKVCQIKSIFKNGNIGVMAASGPKAASIDSCSSGLRDGEIQYNVGRSIDIDEFVGVATDASTIQVDESTNVDEPVMTKRVNFRTLVNEECVVNHDTVLPKAAKEGVMSRYANTLVGYFVEDELSLIATQVGKPIMKEVFTSSMCVDSWGRISFARAFIEMHANLELKKKVRMAIPIDVDDDDDGTGYISEVIHVEYEWTSPYCFECKIFRHNSKKCPKKVSAPEVNGDSSANNNDGFTEVINRRNKGKKVANQMPKNHIAGIHFHKPKSSFYRLINKQANDKQSKKKSAANDKASTSGEKSTSVSNAFDALNSKEGAELRDLNPDKDVGKTHMDGDDQNLKFVIE</sequence>
<reference evidence="2" key="1">
    <citation type="journal article" date="2019" name="Sci. Rep.">
        <title>Draft genome of Tanacetum cinerariifolium, the natural source of mosquito coil.</title>
        <authorList>
            <person name="Yamashiro T."/>
            <person name="Shiraishi A."/>
            <person name="Satake H."/>
            <person name="Nakayama K."/>
        </authorList>
    </citation>
    <scope>NUCLEOTIDE SEQUENCE</scope>
</reference>
<feature type="region of interest" description="Disordered" evidence="1">
    <location>
        <begin position="550"/>
        <end position="571"/>
    </location>
</feature>
<protein>
    <recommendedName>
        <fullName evidence="3">Zinc knuckle CX2CX4HX4C</fullName>
    </recommendedName>
</protein>
<feature type="compositionally biased region" description="Basic and acidic residues" evidence="1">
    <location>
        <begin position="647"/>
        <end position="677"/>
    </location>
</feature>
<dbReference type="PANTHER" id="PTHR31286">
    <property type="entry name" value="GLYCINE-RICH CELL WALL STRUCTURAL PROTEIN 1.8-LIKE"/>
    <property type="match status" value="1"/>
</dbReference>
<comment type="caution">
    <text evidence="2">The sequence shown here is derived from an EMBL/GenBank/DDBJ whole genome shotgun (WGS) entry which is preliminary data.</text>
</comment>
<organism evidence="2">
    <name type="scientific">Tanacetum cinerariifolium</name>
    <name type="common">Dalmatian daisy</name>
    <name type="synonym">Chrysanthemum cinerariifolium</name>
    <dbReference type="NCBI Taxonomy" id="118510"/>
    <lineage>
        <taxon>Eukaryota</taxon>
        <taxon>Viridiplantae</taxon>
        <taxon>Streptophyta</taxon>
        <taxon>Embryophyta</taxon>
        <taxon>Tracheophyta</taxon>
        <taxon>Spermatophyta</taxon>
        <taxon>Magnoliopsida</taxon>
        <taxon>eudicotyledons</taxon>
        <taxon>Gunneridae</taxon>
        <taxon>Pentapetalae</taxon>
        <taxon>asterids</taxon>
        <taxon>campanulids</taxon>
        <taxon>Asterales</taxon>
        <taxon>Asteraceae</taxon>
        <taxon>Asteroideae</taxon>
        <taxon>Anthemideae</taxon>
        <taxon>Anthemidinae</taxon>
        <taxon>Tanacetum</taxon>
    </lineage>
</organism>
<feature type="compositionally biased region" description="Polar residues" evidence="1">
    <location>
        <begin position="628"/>
        <end position="638"/>
    </location>
</feature>
<feature type="compositionally biased region" description="Polar residues" evidence="1">
    <location>
        <begin position="559"/>
        <end position="568"/>
    </location>
</feature>
<evidence type="ECO:0000256" key="1">
    <source>
        <dbReference type="SAM" id="MobiDB-lite"/>
    </source>
</evidence>
<evidence type="ECO:0008006" key="3">
    <source>
        <dbReference type="Google" id="ProtNLM"/>
    </source>
</evidence>
<dbReference type="AlphaFoldDB" id="A0A6L2L9S5"/>
<evidence type="ECO:0000313" key="2">
    <source>
        <dbReference type="EMBL" id="GEU58521.1"/>
    </source>
</evidence>
<gene>
    <name evidence="2" type="ORF">Tci_030499</name>
</gene>
<dbReference type="PANTHER" id="PTHR31286:SF99">
    <property type="entry name" value="DUF4283 DOMAIN-CONTAINING PROTEIN"/>
    <property type="match status" value="1"/>
</dbReference>
<name>A0A6L2L9S5_TANCI</name>
<dbReference type="EMBL" id="BKCJ010004017">
    <property type="protein sequence ID" value="GEU58521.1"/>
    <property type="molecule type" value="Genomic_DNA"/>
</dbReference>
<dbReference type="InterPro" id="IPR040256">
    <property type="entry name" value="At4g02000-like"/>
</dbReference>
<feature type="region of interest" description="Disordered" evidence="1">
    <location>
        <begin position="263"/>
        <end position="282"/>
    </location>
</feature>
<feature type="region of interest" description="Disordered" evidence="1">
    <location>
        <begin position="611"/>
        <end position="677"/>
    </location>
</feature>
<proteinExistence type="predicted"/>
<accession>A0A6L2L9S5</accession>